<evidence type="ECO:0000313" key="9">
    <source>
        <dbReference type="Proteomes" id="UP001497644"/>
    </source>
</evidence>
<dbReference type="PROSITE" id="PS00028">
    <property type="entry name" value="ZINC_FINGER_C2H2_1"/>
    <property type="match status" value="3"/>
</dbReference>
<feature type="compositionally biased region" description="Acidic residues" evidence="6">
    <location>
        <begin position="559"/>
        <end position="575"/>
    </location>
</feature>
<dbReference type="PANTHER" id="PTHR24379:SF121">
    <property type="entry name" value="C2H2-TYPE DOMAIN-CONTAINING PROTEIN"/>
    <property type="match status" value="1"/>
</dbReference>
<feature type="compositionally biased region" description="Polar residues" evidence="6">
    <location>
        <begin position="670"/>
        <end position="680"/>
    </location>
</feature>
<gene>
    <name evidence="8" type="ORF">LPLAT_LOCUS4294</name>
</gene>
<sequence>MSFTSGLHAYEEFISDEIITTCSFQDKKLEQCVMRKEHVEDSLVVGEEIVVDTNGYLPEKIKSKTDATMYFEENLETYDKAAVDYKESIVSVPLTESLIDEKWACETIAESCSWRLNGDIYITIECNAQDIDIDQQESDEETIATFVTAAGQQLALYAVEDSDEIFAVAVYDESGEPPSNFQFLMKADVERLIGEGAVRTVKKPSQMKKRLITTQPPVFYHKEDFEEVHEQANDNIFTHDTSIDSSEKSIVQEEDYEIIHNYKTCQNYNDSDKINSTSSDRIHITADEQSNITYFMMDNNSAEQSDESQDNGESENELMERSTVQYILFEGDHQSDSELTFDEIQATLQNLKTSRERASERGDDKKSGKLQDDESSSSFPRNILHDSSTSIEQSNEDMDELDLYLSPTNRTRVSVTEDDRQRLIDTLTDSPPSTTMTASTPQPQLKVKRSRKQQLISVNRDDGEIIIQPSSMLSEEELTNKKRGRRRRRLSTQMHVTMPNTKRIKRTKRREVVEVIDLDADEEERQPKRNVVEITLDDSKDKYSSDKENEIIMVRDSDSDSGDDEEEDDDDEQSDNDLTKLNGAMRCEHCSRNFRQRRAFDTHLRICQKSLANAIRLGERKSKDKEESRKVRKQYACKICQEKFDVVVALARHVRAAHSQRKKHKLNLASPKTQNKSWRSIQRKEVTSMEEEEELNDDDDTSKSELGMLARVKRKRKRRGNSSWETKKLDCAVCGRWFPSSALLDAHSLQHGTKKSEQLRRCHVCKKLIKSRMLFLQHLKVHSDTQRMLRRRLRTRPSARKITSPRKRGRPRKF</sequence>
<protein>
    <recommendedName>
        <fullName evidence="7">C2H2-type domain-containing protein</fullName>
    </recommendedName>
</protein>
<evidence type="ECO:0000259" key="7">
    <source>
        <dbReference type="PROSITE" id="PS50157"/>
    </source>
</evidence>
<organism evidence="8 9">
    <name type="scientific">Lasius platythorax</name>
    <dbReference type="NCBI Taxonomy" id="488582"/>
    <lineage>
        <taxon>Eukaryota</taxon>
        <taxon>Metazoa</taxon>
        <taxon>Ecdysozoa</taxon>
        <taxon>Arthropoda</taxon>
        <taxon>Hexapoda</taxon>
        <taxon>Insecta</taxon>
        <taxon>Pterygota</taxon>
        <taxon>Neoptera</taxon>
        <taxon>Endopterygota</taxon>
        <taxon>Hymenoptera</taxon>
        <taxon>Apocrita</taxon>
        <taxon>Aculeata</taxon>
        <taxon>Formicoidea</taxon>
        <taxon>Formicidae</taxon>
        <taxon>Formicinae</taxon>
        <taxon>Lasius</taxon>
        <taxon>Lasius</taxon>
    </lineage>
</organism>
<feature type="compositionally biased region" description="Acidic residues" evidence="6">
    <location>
        <begin position="688"/>
        <end position="700"/>
    </location>
</feature>
<name>A0AAV2NE63_9HYME</name>
<evidence type="ECO:0000256" key="6">
    <source>
        <dbReference type="SAM" id="MobiDB-lite"/>
    </source>
</evidence>
<feature type="region of interest" description="Disordered" evidence="6">
    <location>
        <begin position="542"/>
        <end position="580"/>
    </location>
</feature>
<feature type="region of interest" description="Disordered" evidence="6">
    <location>
        <begin position="352"/>
        <end position="397"/>
    </location>
</feature>
<keyword evidence="2" id="KW-0677">Repeat</keyword>
<dbReference type="Gene3D" id="3.30.160.60">
    <property type="entry name" value="Classic Zinc Finger"/>
    <property type="match status" value="2"/>
</dbReference>
<feature type="region of interest" description="Disordered" evidence="6">
    <location>
        <begin position="789"/>
        <end position="814"/>
    </location>
</feature>
<feature type="compositionally biased region" description="Basic and acidic residues" evidence="6">
    <location>
        <begin position="542"/>
        <end position="558"/>
    </location>
</feature>
<evidence type="ECO:0000256" key="2">
    <source>
        <dbReference type="ARBA" id="ARBA00022737"/>
    </source>
</evidence>
<feature type="compositionally biased region" description="Basic and acidic residues" evidence="6">
    <location>
        <begin position="353"/>
        <end position="372"/>
    </location>
</feature>
<dbReference type="GO" id="GO:0008270">
    <property type="term" value="F:zinc ion binding"/>
    <property type="evidence" value="ECO:0007669"/>
    <property type="project" value="UniProtKB-KW"/>
</dbReference>
<dbReference type="InterPro" id="IPR013087">
    <property type="entry name" value="Znf_C2H2_type"/>
</dbReference>
<keyword evidence="3 5" id="KW-0863">Zinc-finger</keyword>
<evidence type="ECO:0000313" key="8">
    <source>
        <dbReference type="EMBL" id="CAL1678442.1"/>
    </source>
</evidence>
<evidence type="ECO:0000256" key="1">
    <source>
        <dbReference type="ARBA" id="ARBA00022723"/>
    </source>
</evidence>
<feature type="domain" description="C2H2-type" evidence="7">
    <location>
        <begin position="729"/>
        <end position="756"/>
    </location>
</feature>
<evidence type="ECO:0000256" key="5">
    <source>
        <dbReference type="PROSITE-ProRule" id="PRU00042"/>
    </source>
</evidence>
<dbReference type="PANTHER" id="PTHR24379">
    <property type="entry name" value="KRAB AND ZINC FINGER DOMAIN-CONTAINING"/>
    <property type="match status" value="1"/>
</dbReference>
<dbReference type="Proteomes" id="UP001497644">
    <property type="component" value="Chromosome 14"/>
</dbReference>
<proteinExistence type="predicted"/>
<feature type="domain" description="C2H2-type" evidence="7">
    <location>
        <begin position="635"/>
        <end position="663"/>
    </location>
</feature>
<evidence type="ECO:0000256" key="4">
    <source>
        <dbReference type="ARBA" id="ARBA00022833"/>
    </source>
</evidence>
<keyword evidence="4" id="KW-0862">Zinc</keyword>
<evidence type="ECO:0000256" key="3">
    <source>
        <dbReference type="ARBA" id="ARBA00022771"/>
    </source>
</evidence>
<keyword evidence="9" id="KW-1185">Reference proteome</keyword>
<dbReference type="SMART" id="SM00355">
    <property type="entry name" value="ZnF_C2H2"/>
    <property type="match status" value="4"/>
</dbReference>
<feature type="compositionally biased region" description="Polar residues" evidence="6">
    <location>
        <begin position="376"/>
        <end position="393"/>
    </location>
</feature>
<dbReference type="EMBL" id="OZ034837">
    <property type="protein sequence ID" value="CAL1678442.1"/>
    <property type="molecule type" value="Genomic_DNA"/>
</dbReference>
<accession>A0AAV2NE63</accession>
<dbReference type="AlphaFoldDB" id="A0AAV2NE63"/>
<feature type="domain" description="C2H2-type" evidence="7">
    <location>
        <begin position="585"/>
        <end position="621"/>
    </location>
</feature>
<reference evidence="8" key="1">
    <citation type="submission" date="2024-04" db="EMBL/GenBank/DDBJ databases">
        <authorList>
            <consortium name="Molecular Ecology Group"/>
        </authorList>
    </citation>
    <scope>NUCLEOTIDE SEQUENCE</scope>
</reference>
<keyword evidence="1" id="KW-0479">Metal-binding</keyword>
<feature type="region of interest" description="Disordered" evidence="6">
    <location>
        <begin position="661"/>
        <end position="706"/>
    </location>
</feature>
<dbReference type="PROSITE" id="PS50157">
    <property type="entry name" value="ZINC_FINGER_C2H2_2"/>
    <property type="match status" value="3"/>
</dbReference>